<sequence length="97" mass="10206">MLRPQASSNHGRPGGLHETAFAYGSSYSLLSRAGKTLQIAANYSCDTTDALGKRLGFGLVALLAGCRLLCGTLQGLVPEDEYGEDFSGLDLTLPKIS</sequence>
<gene>
    <name evidence="1" type="ORF">SSLN_LOCUS10562</name>
</gene>
<proteinExistence type="predicted"/>
<organism evidence="3">
    <name type="scientific">Schistocephalus solidus</name>
    <name type="common">Tapeworm</name>
    <dbReference type="NCBI Taxonomy" id="70667"/>
    <lineage>
        <taxon>Eukaryota</taxon>
        <taxon>Metazoa</taxon>
        <taxon>Spiralia</taxon>
        <taxon>Lophotrochozoa</taxon>
        <taxon>Platyhelminthes</taxon>
        <taxon>Cestoda</taxon>
        <taxon>Eucestoda</taxon>
        <taxon>Diphyllobothriidea</taxon>
        <taxon>Diphyllobothriidae</taxon>
        <taxon>Schistocephalus</taxon>
    </lineage>
</organism>
<dbReference type="AlphaFoldDB" id="A0A183T264"/>
<dbReference type="EMBL" id="UYSU01035957">
    <property type="protein sequence ID" value="VDL96947.1"/>
    <property type="molecule type" value="Genomic_DNA"/>
</dbReference>
<name>A0A183T264_SCHSO</name>
<protein>
    <submittedName>
        <fullName evidence="3">DUF5683 domain-containing protein</fullName>
    </submittedName>
</protein>
<dbReference type="Proteomes" id="UP000275846">
    <property type="component" value="Unassembled WGS sequence"/>
</dbReference>
<evidence type="ECO:0000313" key="1">
    <source>
        <dbReference type="EMBL" id="VDL96947.1"/>
    </source>
</evidence>
<reference evidence="1 2" key="2">
    <citation type="submission" date="2018-11" db="EMBL/GenBank/DDBJ databases">
        <authorList>
            <consortium name="Pathogen Informatics"/>
        </authorList>
    </citation>
    <scope>NUCLEOTIDE SEQUENCE [LARGE SCALE GENOMIC DNA]</scope>
    <source>
        <strain evidence="1 2">NST_G2</strain>
    </source>
</reference>
<accession>A0A183T264</accession>
<evidence type="ECO:0000313" key="3">
    <source>
        <dbReference type="WBParaSite" id="SSLN_0001097301-mRNA-1"/>
    </source>
</evidence>
<keyword evidence="2" id="KW-1185">Reference proteome</keyword>
<dbReference type="WBParaSite" id="SSLN_0001097301-mRNA-1">
    <property type="protein sequence ID" value="SSLN_0001097301-mRNA-1"/>
    <property type="gene ID" value="SSLN_0001097301"/>
</dbReference>
<reference evidence="3" key="1">
    <citation type="submission" date="2016-06" db="UniProtKB">
        <authorList>
            <consortium name="WormBaseParasite"/>
        </authorList>
    </citation>
    <scope>IDENTIFICATION</scope>
</reference>
<evidence type="ECO:0000313" key="2">
    <source>
        <dbReference type="Proteomes" id="UP000275846"/>
    </source>
</evidence>